<dbReference type="Pfam" id="PF13365">
    <property type="entry name" value="Trypsin_2"/>
    <property type="match status" value="1"/>
</dbReference>
<evidence type="ECO:0000256" key="5">
    <source>
        <dbReference type="ARBA" id="ARBA00022801"/>
    </source>
</evidence>
<dbReference type="NCBIfam" id="TIGR02037">
    <property type="entry name" value="degP_htrA_DO"/>
    <property type="match status" value="1"/>
</dbReference>
<dbReference type="InterPro" id="IPR036034">
    <property type="entry name" value="PDZ_sf"/>
</dbReference>
<dbReference type="eggNOG" id="COG0265">
    <property type="taxonomic scope" value="Bacteria"/>
</dbReference>
<keyword evidence="4" id="KW-0677">Repeat</keyword>
<keyword evidence="6" id="KW-0720">Serine protease</keyword>
<protein>
    <recommendedName>
        <fullName evidence="10">PDZ domain-containing protein</fullName>
    </recommendedName>
</protein>
<comment type="similarity">
    <text evidence="1">Belongs to the peptidase S1C family.</text>
</comment>
<feature type="signal peptide" evidence="9">
    <location>
        <begin position="1"/>
        <end position="23"/>
    </location>
</feature>
<comment type="caution">
    <text evidence="11">The sequence shown here is derived from an EMBL/GenBank/DDBJ whole genome shotgun (WGS) entry which is preliminary data.</text>
</comment>
<dbReference type="InterPro" id="IPR009003">
    <property type="entry name" value="Peptidase_S1_PA"/>
</dbReference>
<evidence type="ECO:0000256" key="7">
    <source>
        <dbReference type="PIRSR" id="PIRSR611782-1"/>
    </source>
</evidence>
<evidence type="ECO:0000313" key="12">
    <source>
        <dbReference type="Proteomes" id="UP000017837"/>
    </source>
</evidence>
<dbReference type="PANTHER" id="PTHR22939">
    <property type="entry name" value="SERINE PROTEASE FAMILY S1C HTRA-RELATED"/>
    <property type="match status" value="1"/>
</dbReference>
<feature type="domain" description="PDZ" evidence="10">
    <location>
        <begin position="268"/>
        <end position="331"/>
    </location>
</feature>
<dbReference type="PATRIC" id="fig|1121022.4.peg.4055"/>
<dbReference type="SUPFAM" id="SSF50494">
    <property type="entry name" value="Trypsin-like serine proteases"/>
    <property type="match status" value="1"/>
</dbReference>
<keyword evidence="2" id="KW-0645">Protease</keyword>
<evidence type="ECO:0000256" key="2">
    <source>
        <dbReference type="ARBA" id="ARBA00022670"/>
    </source>
</evidence>
<sequence length="476" mass="49386">MKLRAPAYLSIAALLVACSPSHSQDAQKFSGTGFNDTLNAPSKVPDSAVGMKTSFAPVVKTVAPAVVNVYAKGVARQQVDPFWQMFGAVPRQQVQQSLGSGVIVRKDGIVVTNNHVIEGATTFMVVTNDRREYPAKLLLADPRTDLAVLQIDQKGASFPTLEMDDDRNLEVGDLVLAIGNPFGVGQTVTNGIISALDRTEVGPGGGSYIQTDAAINPGNSGGALVDMNGRLIGVNSMILSGSGSSSGVGFAIPSALVKRVVESAAGGATHLQRPWLGAKGDTVTSDIAKSLGMDRPAGVLVSDIYAGSPADQAGLKTGDVILTIDGQPINDAASLRYRIDLLSVGQTAVVDAMRSGKPVTVRIKAQAPSSSPPRDERTIGGQNPFAGAHVVNLSPAVAEEIGVDPFDAPKGVMVLSIDSARTFAASVGLRPGDIVKSVNGMVISTTADLEAVTKAGARRWQITIMRRGQIITATLS</sequence>
<feature type="binding site" evidence="8">
    <location>
        <begin position="218"/>
        <end position="220"/>
    </location>
    <ligand>
        <name>substrate</name>
    </ligand>
</feature>
<dbReference type="PANTHER" id="PTHR22939:SF129">
    <property type="entry name" value="SERINE PROTEASE HTRA2, MITOCHONDRIAL"/>
    <property type="match status" value="1"/>
</dbReference>
<dbReference type="CDD" id="cd10839">
    <property type="entry name" value="cpPDZ1_DegP-like"/>
    <property type="match status" value="1"/>
</dbReference>
<dbReference type="Gene3D" id="2.30.42.10">
    <property type="match status" value="2"/>
</dbReference>
<dbReference type="Gene3D" id="2.40.10.120">
    <property type="match status" value="1"/>
</dbReference>
<reference evidence="11 12" key="1">
    <citation type="journal article" date="2014" name="Nature">
        <title>Sequential evolution of bacterial morphology by co-option of a developmental regulator.</title>
        <authorList>
            <person name="Jiang C."/>
            <person name="Brown P.J."/>
            <person name="Ducret A."/>
            <person name="Brun Y.V."/>
        </authorList>
    </citation>
    <scope>NUCLEOTIDE SEQUENCE [LARGE SCALE GENOMIC DNA]</scope>
    <source>
        <strain evidence="11 12">DSM 16100</strain>
    </source>
</reference>
<name>V4QXR6_9CAUL</name>
<feature type="active site" description="Charge relay system" evidence="7">
    <location>
        <position position="145"/>
    </location>
</feature>
<dbReference type="InterPro" id="IPR001940">
    <property type="entry name" value="Peptidase_S1C"/>
</dbReference>
<feature type="binding site" evidence="8">
    <location>
        <position position="145"/>
    </location>
    <ligand>
        <name>substrate</name>
    </ligand>
</feature>
<evidence type="ECO:0000256" key="4">
    <source>
        <dbReference type="ARBA" id="ARBA00022737"/>
    </source>
</evidence>
<dbReference type="GO" id="GO:0004252">
    <property type="term" value="F:serine-type endopeptidase activity"/>
    <property type="evidence" value="ECO:0007669"/>
    <property type="project" value="InterPro"/>
</dbReference>
<dbReference type="GO" id="GO:0042597">
    <property type="term" value="C:periplasmic space"/>
    <property type="evidence" value="ECO:0007669"/>
    <property type="project" value="TreeGrafter"/>
</dbReference>
<evidence type="ECO:0000256" key="6">
    <source>
        <dbReference type="ARBA" id="ARBA00022825"/>
    </source>
</evidence>
<dbReference type="EMBL" id="AWGB01000066">
    <property type="protein sequence ID" value="ESQ83963.1"/>
    <property type="molecule type" value="Genomic_DNA"/>
</dbReference>
<evidence type="ECO:0000313" key="11">
    <source>
        <dbReference type="EMBL" id="ESQ83963.1"/>
    </source>
</evidence>
<dbReference type="Proteomes" id="UP000017837">
    <property type="component" value="Unassembled WGS sequence"/>
</dbReference>
<evidence type="ECO:0000256" key="3">
    <source>
        <dbReference type="ARBA" id="ARBA00022729"/>
    </source>
</evidence>
<dbReference type="PRINTS" id="PR00834">
    <property type="entry name" value="PROTEASES2C"/>
</dbReference>
<feature type="binding site" evidence="8">
    <location>
        <begin position="276"/>
        <end position="280"/>
    </location>
    <ligand>
        <name>substrate</name>
    </ligand>
</feature>
<keyword evidence="5" id="KW-0378">Hydrolase</keyword>
<feature type="binding site" evidence="8">
    <location>
        <position position="115"/>
    </location>
    <ligand>
        <name>substrate</name>
    </ligand>
</feature>
<dbReference type="SUPFAM" id="SSF50156">
    <property type="entry name" value="PDZ domain-like"/>
    <property type="match status" value="2"/>
</dbReference>
<dbReference type="InterPro" id="IPR001478">
    <property type="entry name" value="PDZ"/>
</dbReference>
<organism evidence="11 12">
    <name type="scientific">Asticcacaulis benevestitus DSM 16100 = ATCC BAA-896</name>
    <dbReference type="NCBI Taxonomy" id="1121022"/>
    <lineage>
        <taxon>Bacteria</taxon>
        <taxon>Pseudomonadati</taxon>
        <taxon>Pseudomonadota</taxon>
        <taxon>Alphaproteobacteria</taxon>
        <taxon>Caulobacterales</taxon>
        <taxon>Caulobacteraceae</taxon>
        <taxon>Asticcacaulis</taxon>
    </lineage>
</organism>
<evidence type="ECO:0000256" key="9">
    <source>
        <dbReference type="SAM" id="SignalP"/>
    </source>
</evidence>
<evidence type="ECO:0000256" key="8">
    <source>
        <dbReference type="PIRSR" id="PIRSR611782-2"/>
    </source>
</evidence>
<dbReference type="GO" id="GO:0006515">
    <property type="term" value="P:protein quality control for misfolded or incompletely synthesized proteins"/>
    <property type="evidence" value="ECO:0007669"/>
    <property type="project" value="TreeGrafter"/>
</dbReference>
<feature type="active site" description="Charge relay system" evidence="7">
    <location>
        <position position="115"/>
    </location>
</feature>
<dbReference type="RefSeq" id="WP_018084127.1">
    <property type="nucleotide sequence ID" value="NZ_AQWM01000065.1"/>
</dbReference>
<dbReference type="Pfam" id="PF13180">
    <property type="entry name" value="PDZ_2"/>
    <property type="match status" value="1"/>
</dbReference>
<dbReference type="AlphaFoldDB" id="V4QXR6"/>
<keyword evidence="3 9" id="KW-0732">Signal</keyword>
<dbReference type="SMART" id="SM00228">
    <property type="entry name" value="PDZ"/>
    <property type="match status" value="2"/>
</dbReference>
<dbReference type="PROSITE" id="PS50106">
    <property type="entry name" value="PDZ"/>
    <property type="match status" value="1"/>
</dbReference>
<keyword evidence="12" id="KW-1185">Reference proteome</keyword>
<dbReference type="STRING" id="1121022.GCA_000376105_04451"/>
<evidence type="ECO:0000259" key="10">
    <source>
        <dbReference type="PROSITE" id="PS50106"/>
    </source>
</evidence>
<dbReference type="InterPro" id="IPR011782">
    <property type="entry name" value="Pept_S1C_Do"/>
</dbReference>
<dbReference type="PROSITE" id="PS51257">
    <property type="entry name" value="PROKAR_LIPOPROTEIN"/>
    <property type="match status" value="1"/>
</dbReference>
<dbReference type="OrthoDB" id="9758917at2"/>
<feature type="chain" id="PRO_5039550728" description="PDZ domain-containing protein" evidence="9">
    <location>
        <begin position="24"/>
        <end position="476"/>
    </location>
</feature>
<gene>
    <name evidence="11" type="ORF">ABENE_19785</name>
</gene>
<accession>V4QXR6</accession>
<feature type="active site" description="Charge relay system" evidence="7">
    <location>
        <position position="220"/>
    </location>
</feature>
<evidence type="ECO:0000256" key="1">
    <source>
        <dbReference type="ARBA" id="ARBA00010541"/>
    </source>
</evidence>
<proteinExistence type="inferred from homology"/>